<dbReference type="Proteomes" id="UP001564626">
    <property type="component" value="Unassembled WGS sequence"/>
</dbReference>
<evidence type="ECO:0000313" key="3">
    <source>
        <dbReference type="EMBL" id="MEY8043691.1"/>
    </source>
</evidence>
<feature type="non-terminal residue" evidence="3">
    <location>
        <position position="86"/>
    </location>
</feature>
<comment type="caution">
    <text evidence="3">The sequence shown here is derived from an EMBL/GenBank/DDBJ whole genome shotgun (WGS) entry which is preliminary data.</text>
</comment>
<accession>A0ABV4CV64</accession>
<proteinExistence type="predicted"/>
<dbReference type="Gene3D" id="3.40.50.300">
    <property type="entry name" value="P-loop containing nucleotide triphosphate hydrolases"/>
    <property type="match status" value="1"/>
</dbReference>
<dbReference type="EMBL" id="JBGEHV010000155">
    <property type="protein sequence ID" value="MEY8043691.1"/>
    <property type="molecule type" value="Genomic_DNA"/>
</dbReference>
<feature type="non-terminal residue" evidence="3">
    <location>
        <position position="1"/>
    </location>
</feature>
<evidence type="ECO:0000313" key="4">
    <source>
        <dbReference type="Proteomes" id="UP001564626"/>
    </source>
</evidence>
<feature type="domain" description="ABC transporter" evidence="2">
    <location>
        <begin position="37"/>
        <end position="85"/>
    </location>
</feature>
<reference evidence="3 4" key="1">
    <citation type="submission" date="2024-08" db="EMBL/GenBank/DDBJ databases">
        <title>Genome mining of Saccharopolyspora cebuensis PGLac3 from Nigerian medicinal plant.</title>
        <authorList>
            <person name="Ezeobiora C.E."/>
            <person name="Igbokwe N.H."/>
            <person name="Amin D.H."/>
            <person name="Mendie U.E."/>
        </authorList>
    </citation>
    <scope>NUCLEOTIDE SEQUENCE [LARGE SCALE GENOMIC DNA]</scope>
    <source>
        <strain evidence="3 4">PGLac3</strain>
    </source>
</reference>
<dbReference type="SUPFAM" id="SSF52540">
    <property type="entry name" value="P-loop containing nucleoside triphosphate hydrolases"/>
    <property type="match status" value="1"/>
</dbReference>
<keyword evidence="3" id="KW-0067">ATP-binding</keyword>
<dbReference type="GO" id="GO:0005524">
    <property type="term" value="F:ATP binding"/>
    <property type="evidence" value="ECO:0007669"/>
    <property type="project" value="UniProtKB-KW"/>
</dbReference>
<sequence>EVRPPVARPGTAVPAGPVLTARGLAHRWGAHAEPLFQDLDLDLRPGEHLAVIGPSGIGKSTLAGVLAGTETPRAGAVLLGGVPIAE</sequence>
<dbReference type="InterPro" id="IPR003439">
    <property type="entry name" value="ABC_transporter-like_ATP-bd"/>
</dbReference>
<keyword evidence="4" id="KW-1185">Reference proteome</keyword>
<dbReference type="PANTHER" id="PTHR42788">
    <property type="entry name" value="TAURINE IMPORT ATP-BINDING PROTEIN-RELATED"/>
    <property type="match status" value="1"/>
</dbReference>
<keyword evidence="1" id="KW-0813">Transport</keyword>
<evidence type="ECO:0000256" key="1">
    <source>
        <dbReference type="ARBA" id="ARBA00022448"/>
    </source>
</evidence>
<gene>
    <name evidence="3" type="ORF">AB8O55_30185</name>
</gene>
<dbReference type="InterPro" id="IPR050166">
    <property type="entry name" value="ABC_transporter_ATP-bind"/>
</dbReference>
<dbReference type="Pfam" id="PF00005">
    <property type="entry name" value="ABC_tran"/>
    <property type="match status" value="1"/>
</dbReference>
<protein>
    <submittedName>
        <fullName evidence="3">ATP-binding cassette domain-containing protein</fullName>
    </submittedName>
</protein>
<dbReference type="PANTHER" id="PTHR42788:SF13">
    <property type="entry name" value="ALIPHATIC SULFONATES IMPORT ATP-BINDING PROTEIN SSUB"/>
    <property type="match status" value="1"/>
</dbReference>
<evidence type="ECO:0000259" key="2">
    <source>
        <dbReference type="Pfam" id="PF00005"/>
    </source>
</evidence>
<keyword evidence="3" id="KW-0547">Nucleotide-binding</keyword>
<name>A0ABV4CV64_9PSEU</name>
<dbReference type="InterPro" id="IPR027417">
    <property type="entry name" value="P-loop_NTPase"/>
</dbReference>
<organism evidence="3 4">
    <name type="scientific">Saccharopolyspora cebuensis</name>
    <dbReference type="NCBI Taxonomy" id="418759"/>
    <lineage>
        <taxon>Bacteria</taxon>
        <taxon>Bacillati</taxon>
        <taxon>Actinomycetota</taxon>
        <taxon>Actinomycetes</taxon>
        <taxon>Pseudonocardiales</taxon>
        <taxon>Pseudonocardiaceae</taxon>
        <taxon>Saccharopolyspora</taxon>
    </lineage>
</organism>